<dbReference type="InterPro" id="IPR010985">
    <property type="entry name" value="Ribbon_hlx_hlx"/>
</dbReference>
<dbReference type="Pfam" id="PF03869">
    <property type="entry name" value="Arc"/>
    <property type="match status" value="1"/>
</dbReference>
<dbReference type="Proteomes" id="UP001271890">
    <property type="component" value="Unassembled WGS sequence"/>
</dbReference>
<dbReference type="RefSeq" id="WP_319931329.1">
    <property type="nucleotide sequence ID" value="NZ_VCDN01000076.1"/>
</dbReference>
<feature type="coiled-coil region" evidence="1">
    <location>
        <begin position="70"/>
        <end position="104"/>
    </location>
</feature>
<accession>A0ABU4SDR9</accession>
<dbReference type="SUPFAM" id="SSF47598">
    <property type="entry name" value="Ribbon-helix-helix"/>
    <property type="match status" value="1"/>
</dbReference>
<evidence type="ECO:0000256" key="1">
    <source>
        <dbReference type="SAM" id="Coils"/>
    </source>
</evidence>
<gene>
    <name evidence="3" type="ORF">FE392_16650</name>
</gene>
<keyword evidence="1" id="KW-0175">Coiled coil</keyword>
<comment type="caution">
    <text evidence="3">The sequence shown here is derived from an EMBL/GenBank/DDBJ whole genome shotgun (WGS) entry which is preliminary data.</text>
</comment>
<keyword evidence="4" id="KW-1185">Reference proteome</keyword>
<reference evidence="4" key="1">
    <citation type="journal article" date="2024" name="Toxins">
        <title>Genome Sequence Analysis of Native Xenorhabdus Strains Isolated from Entomopathogenic Nematodes in Argentina.</title>
        <authorList>
            <person name="Palma L."/>
            <person name="Frizzo L."/>
            <person name="Kaiser S."/>
            <person name="Berry C."/>
            <person name="Caballero P."/>
            <person name="Bode H.B."/>
            <person name="Del Valle E.E."/>
        </authorList>
    </citation>
    <scope>NUCLEOTIDE SEQUENCE [LARGE SCALE GENOMIC DNA]</scope>
    <source>
        <strain evidence="4">12</strain>
    </source>
</reference>
<organism evidence="3 4">
    <name type="scientific">Xenorhabdus santafensis</name>
    <dbReference type="NCBI Taxonomy" id="2582833"/>
    <lineage>
        <taxon>Bacteria</taxon>
        <taxon>Pseudomonadati</taxon>
        <taxon>Pseudomonadota</taxon>
        <taxon>Gammaproteobacteria</taxon>
        <taxon>Enterobacterales</taxon>
        <taxon>Morganellaceae</taxon>
        <taxon>Xenorhabdus</taxon>
    </lineage>
</organism>
<dbReference type="InterPro" id="IPR013321">
    <property type="entry name" value="Arc_rbn_hlx_hlx"/>
</dbReference>
<dbReference type="Gene3D" id="1.10.1220.10">
    <property type="entry name" value="Met repressor-like"/>
    <property type="match status" value="1"/>
</dbReference>
<dbReference type="EMBL" id="VCDN01000076">
    <property type="protein sequence ID" value="MDX7988932.1"/>
    <property type="molecule type" value="Genomic_DNA"/>
</dbReference>
<name>A0ABU4SDR9_9GAMM</name>
<evidence type="ECO:0000313" key="3">
    <source>
        <dbReference type="EMBL" id="MDX7988932.1"/>
    </source>
</evidence>
<sequence length="136" mass="16005">MSRIAPYPLRMPPEMRSNLEDKAQTSARSLQQEILFRLEKYQQIETLIVSTQKNRGNIYKDDIYDYIAELMRKTKSIEEKDEEINRLKKEEAELRNSLKLSETDRFMKISQQSEIIEKAIGLLIDALPPNYNKKAP</sequence>
<proteinExistence type="predicted"/>
<dbReference type="GO" id="GO:0003677">
    <property type="term" value="F:DNA binding"/>
    <property type="evidence" value="ECO:0007669"/>
    <property type="project" value="UniProtKB-KW"/>
</dbReference>
<feature type="domain" description="Arc-like DNA binding" evidence="2">
    <location>
        <begin position="7"/>
        <end position="39"/>
    </location>
</feature>
<evidence type="ECO:0000313" key="4">
    <source>
        <dbReference type="Proteomes" id="UP001271890"/>
    </source>
</evidence>
<dbReference type="InterPro" id="IPR005569">
    <property type="entry name" value="Arc_DNA-bd_dom"/>
</dbReference>
<protein>
    <submittedName>
        <fullName evidence="3">Arc family DNA-binding protein</fullName>
    </submittedName>
</protein>
<keyword evidence="3" id="KW-0238">DNA-binding</keyword>
<evidence type="ECO:0000259" key="2">
    <source>
        <dbReference type="Pfam" id="PF03869"/>
    </source>
</evidence>